<dbReference type="PANTHER" id="PTHR22648">
    <property type="entry name" value="TRANSCRIPTION TERMINATION FACTOR NUSA"/>
    <property type="match status" value="1"/>
</dbReference>
<evidence type="ECO:0000256" key="5">
    <source>
        <dbReference type="ARBA" id="ARBA00023015"/>
    </source>
</evidence>
<reference evidence="10" key="1">
    <citation type="submission" date="2020-01" db="EMBL/GenBank/DDBJ databases">
        <authorList>
            <person name="Meier V. D."/>
            <person name="Meier V D."/>
        </authorList>
    </citation>
    <scope>NUCLEOTIDE SEQUENCE</scope>
    <source>
        <strain evidence="10">HLG_WM_MAG_12</strain>
    </source>
</reference>
<dbReference type="CDD" id="cd22529">
    <property type="entry name" value="KH-II_NusA_rpt2"/>
    <property type="match status" value="1"/>
</dbReference>
<keyword evidence="4 7" id="KW-0694">RNA-binding</keyword>
<dbReference type="Gene3D" id="2.40.50.140">
    <property type="entry name" value="Nucleic acid-binding proteins"/>
    <property type="match status" value="1"/>
</dbReference>
<proteinExistence type="inferred from homology"/>
<feature type="domain" description="S1 motif" evidence="9">
    <location>
        <begin position="141"/>
        <end position="207"/>
    </location>
</feature>
<accession>A0A6S6SC74</accession>
<dbReference type="GO" id="GO:0031564">
    <property type="term" value="P:transcription antitermination"/>
    <property type="evidence" value="ECO:0007669"/>
    <property type="project" value="UniProtKB-UniRule"/>
</dbReference>
<dbReference type="PROSITE" id="PS50126">
    <property type="entry name" value="S1"/>
    <property type="match status" value="1"/>
</dbReference>
<dbReference type="InterPro" id="IPR015946">
    <property type="entry name" value="KH_dom-like_a/b"/>
</dbReference>
<name>A0A6S6SC74_9BACT</name>
<keyword evidence="1 7" id="KW-0806">Transcription termination</keyword>
<dbReference type="Pfam" id="PF13184">
    <property type="entry name" value="KH_NusA_1st"/>
    <property type="match status" value="1"/>
</dbReference>
<keyword evidence="3 7" id="KW-0889">Transcription antitermination</keyword>
<feature type="region of interest" description="Disordered" evidence="8">
    <location>
        <begin position="349"/>
        <end position="375"/>
    </location>
</feature>
<dbReference type="SUPFAM" id="SSF54814">
    <property type="entry name" value="Prokaryotic type KH domain (KH-domain type II)"/>
    <property type="match status" value="2"/>
</dbReference>
<dbReference type="InterPro" id="IPR012340">
    <property type="entry name" value="NA-bd_OB-fold"/>
</dbReference>
<dbReference type="InterPro" id="IPR025249">
    <property type="entry name" value="TF_NusA_KH_1st"/>
</dbReference>
<dbReference type="Pfam" id="PF26594">
    <property type="entry name" value="KH_NusA_2nd"/>
    <property type="match status" value="1"/>
</dbReference>
<gene>
    <name evidence="7" type="primary">nusA</name>
    <name evidence="10" type="ORF">HELGO_WM2609</name>
</gene>
<dbReference type="AlphaFoldDB" id="A0A6S6SC74"/>
<evidence type="ECO:0000256" key="7">
    <source>
        <dbReference type="HAMAP-Rule" id="MF_00945"/>
    </source>
</evidence>
<keyword evidence="2 7" id="KW-0963">Cytoplasm</keyword>
<dbReference type="EMBL" id="CACVAW010000010">
    <property type="protein sequence ID" value="CAA6802967.1"/>
    <property type="molecule type" value="Genomic_DNA"/>
</dbReference>
<evidence type="ECO:0000256" key="2">
    <source>
        <dbReference type="ARBA" id="ARBA00022490"/>
    </source>
</evidence>
<comment type="function">
    <text evidence="7">Participates in both transcription termination and antitermination.</text>
</comment>
<dbReference type="CDD" id="cd02134">
    <property type="entry name" value="KH-II_NusA_rpt1"/>
    <property type="match status" value="1"/>
</dbReference>
<dbReference type="InterPro" id="IPR009019">
    <property type="entry name" value="KH_sf_prok-type"/>
</dbReference>
<dbReference type="NCBIfam" id="TIGR01953">
    <property type="entry name" value="NusA"/>
    <property type="match status" value="1"/>
</dbReference>
<dbReference type="Pfam" id="PF08529">
    <property type="entry name" value="NusA_N"/>
    <property type="match status" value="1"/>
</dbReference>
<dbReference type="GO" id="GO:0003700">
    <property type="term" value="F:DNA-binding transcription factor activity"/>
    <property type="evidence" value="ECO:0007669"/>
    <property type="project" value="InterPro"/>
</dbReference>
<dbReference type="GO" id="GO:0005829">
    <property type="term" value="C:cytosol"/>
    <property type="evidence" value="ECO:0007669"/>
    <property type="project" value="TreeGrafter"/>
</dbReference>
<comment type="subcellular location">
    <subcellularLocation>
        <location evidence="7">Cytoplasm</location>
    </subcellularLocation>
</comment>
<feature type="compositionally biased region" description="Polar residues" evidence="8">
    <location>
        <begin position="349"/>
        <end position="368"/>
    </location>
</feature>
<evidence type="ECO:0000256" key="4">
    <source>
        <dbReference type="ARBA" id="ARBA00022884"/>
    </source>
</evidence>
<keyword evidence="6 7" id="KW-0804">Transcription</keyword>
<dbReference type="InterPro" id="IPR010213">
    <property type="entry name" value="TF_NusA"/>
</dbReference>
<dbReference type="InterPro" id="IPR003029">
    <property type="entry name" value="S1_domain"/>
</dbReference>
<dbReference type="HAMAP" id="MF_00945_B">
    <property type="entry name" value="NusA_B"/>
    <property type="match status" value="1"/>
</dbReference>
<sequence length="375" mass="42344">MNKIETIIASIANEKNLKIDDVLQTVKNAITKTAKDMQGYDLEFKVIMDEDDKTLRLYQVIEVVSNEAFLEYEEDERQKYIALDEAREVDPELDIEDKLTYEIQFEDFGRTGISRLNRELEFHIQRLLEDKIYEKFQNKVGSIINGIVVQVDEYENTFIEIDEVRAMLPQKNRIKGESFNVGDTVKSVVRKVHVSKSQGIVVELSRTTPQFLEALLELEVPEISDGSIEIMNIARIPGLKAKVSLLSHKETIDPIGATVGVRGVRIMAVSEEISNENIDCIKYSESPEIYIIRALSPAVVNNVTVNSESKKAIVNINENEKSRAIGKSGVNVRLASMLTGYEISFLTKESTGEQATDTQTESTDNNKNALEELFN</sequence>
<dbReference type="InterPro" id="IPR013735">
    <property type="entry name" value="TF_NusA_N"/>
</dbReference>
<dbReference type="GO" id="GO:0006353">
    <property type="term" value="P:DNA-templated transcription termination"/>
    <property type="evidence" value="ECO:0007669"/>
    <property type="project" value="UniProtKB-UniRule"/>
</dbReference>
<evidence type="ECO:0000256" key="3">
    <source>
        <dbReference type="ARBA" id="ARBA00022814"/>
    </source>
</evidence>
<evidence type="ECO:0000256" key="6">
    <source>
        <dbReference type="ARBA" id="ARBA00023163"/>
    </source>
</evidence>
<dbReference type="GO" id="GO:0003723">
    <property type="term" value="F:RNA binding"/>
    <property type="evidence" value="ECO:0007669"/>
    <property type="project" value="UniProtKB-UniRule"/>
</dbReference>
<dbReference type="PANTHER" id="PTHR22648:SF0">
    <property type="entry name" value="TRANSCRIPTION TERMINATION_ANTITERMINATION PROTEIN NUSA"/>
    <property type="match status" value="1"/>
</dbReference>
<evidence type="ECO:0000313" key="10">
    <source>
        <dbReference type="EMBL" id="CAA6802967.1"/>
    </source>
</evidence>
<keyword evidence="5 7" id="KW-0805">Transcription regulation</keyword>
<evidence type="ECO:0000256" key="8">
    <source>
        <dbReference type="SAM" id="MobiDB-lite"/>
    </source>
</evidence>
<evidence type="ECO:0000256" key="1">
    <source>
        <dbReference type="ARBA" id="ARBA00022472"/>
    </source>
</evidence>
<dbReference type="InterPro" id="IPR036555">
    <property type="entry name" value="NusA_N_sf"/>
</dbReference>
<dbReference type="InterPro" id="IPR058582">
    <property type="entry name" value="KH_NusA_2nd"/>
</dbReference>
<dbReference type="SUPFAM" id="SSF50249">
    <property type="entry name" value="Nucleic acid-binding proteins"/>
    <property type="match status" value="1"/>
</dbReference>
<protein>
    <recommendedName>
        <fullName evidence="7">Transcription termination/antitermination protein NusA</fullName>
    </recommendedName>
</protein>
<dbReference type="Gene3D" id="3.30.300.20">
    <property type="match status" value="2"/>
</dbReference>
<comment type="subunit">
    <text evidence="7">Monomer. Binds directly to the core enzyme of the DNA-dependent RNA polymerase and to nascent RNA.</text>
</comment>
<dbReference type="Gene3D" id="3.30.1480.10">
    <property type="entry name" value="NusA, N-terminal domain"/>
    <property type="match status" value="1"/>
</dbReference>
<dbReference type="InterPro" id="IPR030842">
    <property type="entry name" value="TF_NusA_bacterial"/>
</dbReference>
<organism evidence="10">
    <name type="scientific">uncultured Campylobacterales bacterium</name>
    <dbReference type="NCBI Taxonomy" id="352960"/>
    <lineage>
        <taxon>Bacteria</taxon>
        <taxon>Pseudomonadati</taxon>
        <taxon>Campylobacterota</taxon>
        <taxon>Epsilonproteobacteria</taxon>
        <taxon>Campylobacterales</taxon>
        <taxon>environmental samples</taxon>
    </lineage>
</organism>
<evidence type="ECO:0000259" key="9">
    <source>
        <dbReference type="PROSITE" id="PS50126"/>
    </source>
</evidence>
<comment type="similarity">
    <text evidence="7">Belongs to the NusA family.</text>
</comment>
<dbReference type="SUPFAM" id="SSF69705">
    <property type="entry name" value="Transcription factor NusA, N-terminal domain"/>
    <property type="match status" value="1"/>
</dbReference>
<dbReference type="FunFam" id="3.30.300.20:FF:000002">
    <property type="entry name" value="Transcription termination/antitermination protein NusA"/>
    <property type="match status" value="1"/>
</dbReference>